<dbReference type="Pfam" id="PF07026">
    <property type="entry name" value="DUF1317"/>
    <property type="match status" value="1"/>
</dbReference>
<sequence length="52" mass="5863">MEKSDNPITVGRITLPYSHLLNGWLMPDGTVIKNPITAQNEAERLNCNIVFH</sequence>
<dbReference type="EMBL" id="LDSI01000008">
    <property type="protein sequence ID" value="KTS99202.1"/>
    <property type="molecule type" value="Genomic_DNA"/>
</dbReference>
<evidence type="ECO:0000313" key="2">
    <source>
        <dbReference type="Proteomes" id="UP000072520"/>
    </source>
</evidence>
<dbReference type="Proteomes" id="UP000072520">
    <property type="component" value="Unassembled WGS sequence"/>
</dbReference>
<comment type="caution">
    <text evidence="1">The sequence shown here is derived from an EMBL/GenBank/DDBJ whole genome shotgun (WGS) entry which is preliminary data.</text>
</comment>
<proteinExistence type="predicted"/>
<gene>
    <name evidence="1" type="ORF">RSA13_06250</name>
</gene>
<evidence type="ECO:0000313" key="1">
    <source>
        <dbReference type="EMBL" id="KTS99202.1"/>
    </source>
</evidence>
<dbReference type="InterPro" id="IPR009750">
    <property type="entry name" value="DUF1317"/>
</dbReference>
<accession>A0AB34VI74</accession>
<dbReference type="RefSeq" id="WP_058707578.1">
    <property type="nucleotide sequence ID" value="NZ_LDSI01000008.1"/>
</dbReference>
<name>A0AB34VI74_9GAMM</name>
<organism evidence="1 2">
    <name type="scientific">Pantoea stewartii</name>
    <dbReference type="NCBI Taxonomy" id="66269"/>
    <lineage>
        <taxon>Bacteria</taxon>
        <taxon>Pseudomonadati</taxon>
        <taxon>Pseudomonadota</taxon>
        <taxon>Gammaproteobacteria</taxon>
        <taxon>Enterobacterales</taxon>
        <taxon>Erwiniaceae</taxon>
        <taxon>Pantoea</taxon>
    </lineage>
</organism>
<reference evidence="1 2" key="1">
    <citation type="journal article" date="2016" name="Front. Microbiol.">
        <title>Genomic Resource of Rice Seed Associated Bacteria.</title>
        <authorList>
            <person name="Midha S."/>
            <person name="Bansal K."/>
            <person name="Sharma S."/>
            <person name="Kumar N."/>
            <person name="Patil P.P."/>
            <person name="Chaudhry V."/>
            <person name="Patil P.B."/>
        </authorList>
    </citation>
    <scope>NUCLEOTIDE SEQUENCE [LARGE SCALE GENOMIC DNA]</scope>
    <source>
        <strain evidence="1 2">RSA13</strain>
    </source>
</reference>
<dbReference type="AlphaFoldDB" id="A0AB34VI74"/>
<protein>
    <submittedName>
        <fullName evidence="1">Cruciferin</fullName>
    </submittedName>
</protein>